<name>A0A2G8LFX4_STIJA</name>
<protein>
    <submittedName>
        <fullName evidence="3">Putative diamine acetyltransferase 2</fullName>
    </submittedName>
</protein>
<dbReference type="AlphaFoldDB" id="A0A2G8LFX4"/>
<evidence type="ECO:0000313" key="4">
    <source>
        <dbReference type="Proteomes" id="UP000230750"/>
    </source>
</evidence>
<accession>A0A2G8LFX4</accession>
<dbReference type="GO" id="GO:0008080">
    <property type="term" value="F:N-acetyltransferase activity"/>
    <property type="evidence" value="ECO:0007669"/>
    <property type="project" value="TreeGrafter"/>
</dbReference>
<proteinExistence type="predicted"/>
<gene>
    <name evidence="3" type="ORF">BSL78_03951</name>
</gene>
<evidence type="ECO:0000313" key="3">
    <source>
        <dbReference type="EMBL" id="PIK59146.1"/>
    </source>
</evidence>
<keyword evidence="1 3" id="KW-0808">Transferase</keyword>
<dbReference type="Proteomes" id="UP000230750">
    <property type="component" value="Unassembled WGS sequence"/>
</dbReference>
<evidence type="ECO:0000256" key="2">
    <source>
        <dbReference type="ARBA" id="ARBA00023315"/>
    </source>
</evidence>
<dbReference type="PANTHER" id="PTHR10545:SF29">
    <property type="entry name" value="GH14572P-RELATED"/>
    <property type="match status" value="1"/>
</dbReference>
<reference evidence="3 4" key="1">
    <citation type="journal article" date="2017" name="PLoS Biol.">
        <title>The sea cucumber genome provides insights into morphological evolution and visceral regeneration.</title>
        <authorList>
            <person name="Zhang X."/>
            <person name="Sun L."/>
            <person name="Yuan J."/>
            <person name="Sun Y."/>
            <person name="Gao Y."/>
            <person name="Zhang L."/>
            <person name="Li S."/>
            <person name="Dai H."/>
            <person name="Hamel J.F."/>
            <person name="Liu C."/>
            <person name="Yu Y."/>
            <person name="Liu S."/>
            <person name="Lin W."/>
            <person name="Guo K."/>
            <person name="Jin S."/>
            <person name="Xu P."/>
            <person name="Storey K.B."/>
            <person name="Huan P."/>
            <person name="Zhang T."/>
            <person name="Zhou Y."/>
            <person name="Zhang J."/>
            <person name="Lin C."/>
            <person name="Li X."/>
            <person name="Xing L."/>
            <person name="Huo D."/>
            <person name="Sun M."/>
            <person name="Wang L."/>
            <person name="Mercier A."/>
            <person name="Li F."/>
            <person name="Yang H."/>
            <person name="Xiang J."/>
        </authorList>
    </citation>
    <scope>NUCLEOTIDE SEQUENCE [LARGE SCALE GENOMIC DNA]</scope>
    <source>
        <strain evidence="3">Shaxun</strain>
        <tissue evidence="3">Muscle</tissue>
    </source>
</reference>
<dbReference type="OrthoDB" id="7305308at2759"/>
<keyword evidence="4" id="KW-1185">Reference proteome</keyword>
<organism evidence="3 4">
    <name type="scientific">Stichopus japonicus</name>
    <name type="common">Sea cucumber</name>
    <dbReference type="NCBI Taxonomy" id="307972"/>
    <lineage>
        <taxon>Eukaryota</taxon>
        <taxon>Metazoa</taxon>
        <taxon>Echinodermata</taxon>
        <taxon>Eleutherozoa</taxon>
        <taxon>Echinozoa</taxon>
        <taxon>Holothuroidea</taxon>
        <taxon>Aspidochirotacea</taxon>
        <taxon>Aspidochirotida</taxon>
        <taxon>Stichopodidae</taxon>
        <taxon>Apostichopus</taxon>
    </lineage>
</organism>
<dbReference type="EMBL" id="MRZV01000092">
    <property type="protein sequence ID" value="PIK59146.1"/>
    <property type="molecule type" value="Genomic_DNA"/>
</dbReference>
<dbReference type="PANTHER" id="PTHR10545">
    <property type="entry name" value="DIAMINE N-ACETYLTRANSFERASE"/>
    <property type="match status" value="1"/>
</dbReference>
<dbReference type="Gene3D" id="3.40.630.30">
    <property type="match status" value="1"/>
</dbReference>
<evidence type="ECO:0000256" key="1">
    <source>
        <dbReference type="ARBA" id="ARBA00022679"/>
    </source>
</evidence>
<dbReference type="InterPro" id="IPR051016">
    <property type="entry name" value="Diverse_Substrate_AcTransf"/>
</dbReference>
<sequence length="199" mass="23034">MCKSLVRDGFGPSPHFKATVVEMKTGKDTIDDSTSPGGTLAGFIFYFYGYDSWKGRMVFLEDFYVCESHRVFDDVIDNRFYRLPINFCDNRPILIISSFSRNWSNVKVFGAALFHLTAKLAFADGCHSMMFYVHHDNLIAKQFYKKILVENLTQTEKWDLMELSNDHFPSYAASPLKLRDHVYLEADLRIHEQNNSDCV</sequence>
<comment type="caution">
    <text evidence="3">The sequence shown here is derived from an EMBL/GenBank/DDBJ whole genome shotgun (WGS) entry which is preliminary data.</text>
</comment>
<keyword evidence="2" id="KW-0012">Acyltransferase</keyword>